<proteinExistence type="predicted"/>
<protein>
    <submittedName>
        <fullName evidence="3">Uncharacterized protein</fullName>
    </submittedName>
</protein>
<sequence length="126" mass="14233">MQTTFDSSYDDTYTRASFTPVGVEISKMIQRASTRRVGAGAERTRADERHNGPQRRADPLARRTNPAWIRPTICLVRRTRLDVERARCGGHSEDFGYGDLCGLLFLDLFIASFCGLYWVHCVSVST</sequence>
<dbReference type="EMBL" id="KV425896">
    <property type="protein sequence ID" value="KZW01120.1"/>
    <property type="molecule type" value="Genomic_DNA"/>
</dbReference>
<dbReference type="AlphaFoldDB" id="A0A166BHG4"/>
<dbReference type="Proteomes" id="UP000077266">
    <property type="component" value="Unassembled WGS sequence"/>
</dbReference>
<name>A0A166BHG4_EXIGL</name>
<reference evidence="3 4" key="1">
    <citation type="journal article" date="2016" name="Mol. Biol. Evol.">
        <title>Comparative Genomics of Early-Diverging Mushroom-Forming Fungi Provides Insights into the Origins of Lignocellulose Decay Capabilities.</title>
        <authorList>
            <person name="Nagy L.G."/>
            <person name="Riley R."/>
            <person name="Tritt A."/>
            <person name="Adam C."/>
            <person name="Daum C."/>
            <person name="Floudas D."/>
            <person name="Sun H."/>
            <person name="Yadav J.S."/>
            <person name="Pangilinan J."/>
            <person name="Larsson K.H."/>
            <person name="Matsuura K."/>
            <person name="Barry K."/>
            <person name="Labutti K."/>
            <person name="Kuo R."/>
            <person name="Ohm R.A."/>
            <person name="Bhattacharya S.S."/>
            <person name="Shirouzu T."/>
            <person name="Yoshinaga Y."/>
            <person name="Martin F.M."/>
            <person name="Grigoriev I.V."/>
            <person name="Hibbett D.S."/>
        </authorList>
    </citation>
    <scope>NUCLEOTIDE SEQUENCE [LARGE SCALE GENOMIC DNA]</scope>
    <source>
        <strain evidence="3 4">HHB12029</strain>
    </source>
</reference>
<feature type="region of interest" description="Disordered" evidence="1">
    <location>
        <begin position="31"/>
        <end position="61"/>
    </location>
</feature>
<keyword evidence="2" id="KW-1133">Transmembrane helix</keyword>
<evidence type="ECO:0000256" key="2">
    <source>
        <dbReference type="SAM" id="Phobius"/>
    </source>
</evidence>
<evidence type="ECO:0000313" key="3">
    <source>
        <dbReference type="EMBL" id="KZW01120.1"/>
    </source>
</evidence>
<keyword evidence="2" id="KW-0812">Transmembrane</keyword>
<evidence type="ECO:0000256" key="1">
    <source>
        <dbReference type="SAM" id="MobiDB-lite"/>
    </source>
</evidence>
<feature type="compositionally biased region" description="Basic and acidic residues" evidence="1">
    <location>
        <begin position="42"/>
        <end position="61"/>
    </location>
</feature>
<dbReference type="InParanoid" id="A0A166BHG4"/>
<feature type="transmembrane region" description="Helical" evidence="2">
    <location>
        <begin position="100"/>
        <end position="119"/>
    </location>
</feature>
<keyword evidence="4" id="KW-1185">Reference proteome</keyword>
<evidence type="ECO:0000313" key="4">
    <source>
        <dbReference type="Proteomes" id="UP000077266"/>
    </source>
</evidence>
<gene>
    <name evidence="3" type="ORF">EXIGLDRAFT_100446</name>
</gene>
<keyword evidence="2" id="KW-0472">Membrane</keyword>
<accession>A0A166BHG4</accession>
<organism evidence="3 4">
    <name type="scientific">Exidia glandulosa HHB12029</name>
    <dbReference type="NCBI Taxonomy" id="1314781"/>
    <lineage>
        <taxon>Eukaryota</taxon>
        <taxon>Fungi</taxon>
        <taxon>Dikarya</taxon>
        <taxon>Basidiomycota</taxon>
        <taxon>Agaricomycotina</taxon>
        <taxon>Agaricomycetes</taxon>
        <taxon>Auriculariales</taxon>
        <taxon>Exidiaceae</taxon>
        <taxon>Exidia</taxon>
    </lineage>
</organism>